<dbReference type="AlphaFoldDB" id="A0A976G8E3"/>
<comment type="caution">
    <text evidence="1">The sequence shown here is derived from an EMBL/GenBank/DDBJ whole genome shotgun (WGS) entry which is preliminary data.</text>
</comment>
<dbReference type="EMBL" id="OGUS01000109">
    <property type="protein sequence ID" value="SPC11090.1"/>
    <property type="molecule type" value="Genomic_DNA"/>
</dbReference>
<gene>
    <name evidence="1" type="ORF">CO2235_10475</name>
</gene>
<accession>A0A976G8E3</accession>
<evidence type="ECO:0000313" key="2">
    <source>
        <dbReference type="Proteomes" id="UP000256862"/>
    </source>
</evidence>
<dbReference type="Proteomes" id="UP000256862">
    <property type="component" value="Chromosome CO2235"/>
</dbReference>
<proteinExistence type="predicted"/>
<name>A0A976G8E3_9BURK</name>
<reference evidence="1 2" key="1">
    <citation type="submission" date="2018-01" db="EMBL/GenBank/DDBJ databases">
        <authorList>
            <person name="Clerissi C."/>
        </authorList>
    </citation>
    <scope>NUCLEOTIDE SEQUENCE [LARGE SCALE GENOMIC DNA]</scope>
    <source>
        <strain evidence="1">Cupriavidus oxalaticus LMG 2235</strain>
    </source>
</reference>
<organism evidence="1 2">
    <name type="scientific">Cupriavidus oxalaticus</name>
    <dbReference type="NCBI Taxonomy" id="96344"/>
    <lineage>
        <taxon>Bacteria</taxon>
        <taxon>Pseudomonadati</taxon>
        <taxon>Pseudomonadota</taxon>
        <taxon>Betaproteobacteria</taxon>
        <taxon>Burkholderiales</taxon>
        <taxon>Burkholderiaceae</taxon>
        <taxon>Cupriavidus</taxon>
    </lineage>
</organism>
<protein>
    <submittedName>
        <fullName evidence="1">Uncharacterized protein</fullName>
    </submittedName>
</protein>
<evidence type="ECO:0000313" key="1">
    <source>
        <dbReference type="EMBL" id="SPC11090.1"/>
    </source>
</evidence>
<sequence>MQLTGQLSVQLSGKTTEQFIENCSQLYMGL</sequence>